<accession>A0A9W6PJB9</accession>
<dbReference type="EMBL" id="BSRX01000022">
    <property type="protein sequence ID" value="GLW55892.1"/>
    <property type="molecule type" value="Genomic_DNA"/>
</dbReference>
<keyword evidence="1" id="KW-0472">Membrane</keyword>
<dbReference type="Proteomes" id="UP001165143">
    <property type="component" value="Unassembled WGS sequence"/>
</dbReference>
<comment type="caution">
    <text evidence="2">The sequence shown here is derived from an EMBL/GenBank/DDBJ whole genome shotgun (WGS) entry which is preliminary data.</text>
</comment>
<gene>
    <name evidence="2" type="ORF">Kpho01_39030</name>
</gene>
<feature type="transmembrane region" description="Helical" evidence="1">
    <location>
        <begin position="61"/>
        <end position="81"/>
    </location>
</feature>
<keyword evidence="1" id="KW-0812">Transmembrane</keyword>
<feature type="transmembrane region" description="Helical" evidence="1">
    <location>
        <begin position="20"/>
        <end position="41"/>
    </location>
</feature>
<evidence type="ECO:0000313" key="2">
    <source>
        <dbReference type="EMBL" id="GLW55892.1"/>
    </source>
</evidence>
<reference evidence="2" key="1">
    <citation type="submission" date="2023-02" db="EMBL/GenBank/DDBJ databases">
        <title>Kitasatospora phosalacinea NBRC 14362.</title>
        <authorList>
            <person name="Ichikawa N."/>
            <person name="Sato H."/>
            <person name="Tonouchi N."/>
        </authorList>
    </citation>
    <scope>NUCLEOTIDE SEQUENCE</scope>
    <source>
        <strain evidence="2">NBRC 14362</strain>
    </source>
</reference>
<name>A0A9W6PJB9_9ACTN</name>
<evidence type="ECO:0000256" key="1">
    <source>
        <dbReference type="SAM" id="Phobius"/>
    </source>
</evidence>
<feature type="transmembrane region" description="Helical" evidence="1">
    <location>
        <begin position="102"/>
        <end position="132"/>
    </location>
</feature>
<feature type="transmembrane region" description="Helical" evidence="1">
    <location>
        <begin position="161"/>
        <end position="178"/>
    </location>
</feature>
<protein>
    <submittedName>
        <fullName evidence="2">Uncharacterized protein</fullName>
    </submittedName>
</protein>
<dbReference type="AlphaFoldDB" id="A0A9W6PJB9"/>
<feature type="transmembrane region" description="Helical" evidence="1">
    <location>
        <begin position="245"/>
        <end position="266"/>
    </location>
</feature>
<keyword evidence="1" id="KW-1133">Transmembrane helix</keyword>
<proteinExistence type="predicted"/>
<evidence type="ECO:0000313" key="3">
    <source>
        <dbReference type="Proteomes" id="UP001165143"/>
    </source>
</evidence>
<feature type="transmembrane region" description="Helical" evidence="1">
    <location>
        <begin position="185"/>
        <end position="207"/>
    </location>
</feature>
<sequence>MTVRVVASEVRRLCGVRSTWLVAAGALLVNAAVAAFTAARLPAGELAVPDAVRSVAAVVPVLPLPPTVLAAAVLGALAYGNEARWPGLPASRVTLGRRLGALLAKSSVVGAAAVLLAVLTLGVDALAAWLALPAGVDASTVLDPSGLPAAPFAAGGPGRPLAVFVVLAAAGGWAGLLITSLVRSAVVGILLTGALPALLEPTAGLLLHRTGRNWPVWVRELMPFQYGLDLVRDAADRTAGALDGVVVAALLAPAALLVLAAVLAQLRRRSL</sequence>
<organism evidence="2 3">
    <name type="scientific">Kitasatospora phosalacinea</name>
    <dbReference type="NCBI Taxonomy" id="2065"/>
    <lineage>
        <taxon>Bacteria</taxon>
        <taxon>Bacillati</taxon>
        <taxon>Actinomycetota</taxon>
        <taxon>Actinomycetes</taxon>
        <taxon>Kitasatosporales</taxon>
        <taxon>Streptomycetaceae</taxon>
        <taxon>Kitasatospora</taxon>
    </lineage>
</organism>